<protein>
    <recommendedName>
        <fullName evidence="3">Protein C10</fullName>
    </recommendedName>
</protein>
<dbReference type="GO" id="GO:0005737">
    <property type="term" value="C:cytoplasm"/>
    <property type="evidence" value="ECO:0007669"/>
    <property type="project" value="UniProtKB-SubCell"/>
</dbReference>
<comment type="subcellular location">
    <subcellularLocation>
        <location evidence="1">Cytoplasm</location>
    </subcellularLocation>
</comment>
<comment type="similarity">
    <text evidence="2">Belongs to the UPF0456 family.</text>
</comment>
<dbReference type="Proteomes" id="UP000596742">
    <property type="component" value="Unassembled WGS sequence"/>
</dbReference>
<evidence type="ECO:0000313" key="6">
    <source>
        <dbReference type="Proteomes" id="UP000596742"/>
    </source>
</evidence>
<dbReference type="EMBL" id="UYJE01007513">
    <property type="protein sequence ID" value="VDI55600.1"/>
    <property type="molecule type" value="Genomic_DNA"/>
</dbReference>
<dbReference type="OrthoDB" id="75738at2759"/>
<evidence type="ECO:0000256" key="1">
    <source>
        <dbReference type="ARBA" id="ARBA00004496"/>
    </source>
</evidence>
<reference evidence="5" key="1">
    <citation type="submission" date="2018-11" db="EMBL/GenBank/DDBJ databases">
        <authorList>
            <person name="Alioto T."/>
            <person name="Alioto T."/>
        </authorList>
    </citation>
    <scope>NUCLEOTIDE SEQUENCE</scope>
</reference>
<evidence type="ECO:0000313" key="5">
    <source>
        <dbReference type="EMBL" id="VDI55600.1"/>
    </source>
</evidence>
<keyword evidence="6" id="KW-1185">Reference proteome</keyword>
<dbReference type="Pfam" id="PF14974">
    <property type="entry name" value="P_C10"/>
    <property type="match status" value="1"/>
</dbReference>
<evidence type="ECO:0000256" key="2">
    <source>
        <dbReference type="ARBA" id="ARBA00007083"/>
    </source>
</evidence>
<evidence type="ECO:0000256" key="3">
    <source>
        <dbReference type="ARBA" id="ARBA00020502"/>
    </source>
</evidence>
<evidence type="ECO:0000256" key="4">
    <source>
        <dbReference type="ARBA" id="ARBA00022490"/>
    </source>
</evidence>
<comment type="caution">
    <text evidence="5">The sequence shown here is derived from an EMBL/GenBank/DDBJ whole genome shotgun (WGS) entry which is preliminary data.</text>
</comment>
<proteinExistence type="inferred from homology"/>
<dbReference type="PANTHER" id="PTHR13463">
    <property type="entry name" value="PROTEIN C10"/>
    <property type="match status" value="1"/>
</dbReference>
<dbReference type="InterPro" id="IPR026317">
    <property type="entry name" value="P_C10"/>
</dbReference>
<keyword evidence="4" id="KW-0963">Cytoplasm</keyword>
<name>A0A8B6FW23_MYTGA</name>
<dbReference type="PANTHER" id="PTHR13463:SF3">
    <property type="entry name" value="PROTEIN C10"/>
    <property type="match status" value="1"/>
</dbReference>
<gene>
    <name evidence="5" type="ORF">MGAL_10B003555</name>
</gene>
<sequence length="116" mass="13245">MRVKMQQFTVQDCKEALQDVLNAFRLPENAHRLNEAKDTAGNDMLRMMQIVFPLATQIQMEVIEKYGFPGDGDGIIRFTQAVKLYEKQDQDVTLLNRELKSFLIPSMDILPPEGAS</sequence>
<dbReference type="AlphaFoldDB" id="A0A8B6FW23"/>
<dbReference type="GO" id="GO:0009791">
    <property type="term" value="P:post-embryonic development"/>
    <property type="evidence" value="ECO:0007669"/>
    <property type="project" value="TreeGrafter"/>
</dbReference>
<accession>A0A8B6FW23</accession>
<organism evidence="5 6">
    <name type="scientific">Mytilus galloprovincialis</name>
    <name type="common">Mediterranean mussel</name>
    <dbReference type="NCBI Taxonomy" id="29158"/>
    <lineage>
        <taxon>Eukaryota</taxon>
        <taxon>Metazoa</taxon>
        <taxon>Spiralia</taxon>
        <taxon>Lophotrochozoa</taxon>
        <taxon>Mollusca</taxon>
        <taxon>Bivalvia</taxon>
        <taxon>Autobranchia</taxon>
        <taxon>Pteriomorphia</taxon>
        <taxon>Mytilida</taxon>
        <taxon>Mytiloidea</taxon>
        <taxon>Mytilidae</taxon>
        <taxon>Mytilinae</taxon>
        <taxon>Mytilus</taxon>
    </lineage>
</organism>